<sequence>AVGKHHEHIWCDPLRPAGDVRGAGGLYPAQLSALHTLTGPLGRSVDLKQPSMHRHLLICPLRFSTSKFKSTPSSGRSLGICANTPPSKRDGLWGVCTQFRTMSSEWTSEGSLTAWSVALLLY</sequence>
<evidence type="ECO:0000313" key="1">
    <source>
        <dbReference type="EMBL" id="EJK51551.1"/>
    </source>
</evidence>
<evidence type="ECO:0000313" key="2">
    <source>
        <dbReference type="Proteomes" id="UP000266841"/>
    </source>
</evidence>
<proteinExistence type="predicted"/>
<feature type="non-terminal residue" evidence="1">
    <location>
        <position position="1"/>
    </location>
</feature>
<dbReference type="AlphaFoldDB" id="K0RRL1"/>
<keyword evidence="2" id="KW-1185">Reference proteome</keyword>
<dbReference type="Proteomes" id="UP000266841">
    <property type="component" value="Unassembled WGS sequence"/>
</dbReference>
<dbReference type="EMBL" id="AGNL01041456">
    <property type="protein sequence ID" value="EJK51551.1"/>
    <property type="molecule type" value="Genomic_DNA"/>
</dbReference>
<reference evidence="1 2" key="1">
    <citation type="journal article" date="2012" name="Genome Biol.">
        <title>Genome and low-iron response of an oceanic diatom adapted to chronic iron limitation.</title>
        <authorList>
            <person name="Lommer M."/>
            <person name="Specht M."/>
            <person name="Roy A.S."/>
            <person name="Kraemer L."/>
            <person name="Andreson R."/>
            <person name="Gutowska M.A."/>
            <person name="Wolf J."/>
            <person name="Bergner S.V."/>
            <person name="Schilhabel M.B."/>
            <person name="Klostermeier U.C."/>
            <person name="Beiko R.G."/>
            <person name="Rosenstiel P."/>
            <person name="Hippler M."/>
            <person name="Laroche J."/>
        </authorList>
    </citation>
    <scope>NUCLEOTIDE SEQUENCE [LARGE SCALE GENOMIC DNA]</scope>
    <source>
        <strain evidence="1 2">CCMP1005</strain>
    </source>
</reference>
<organism evidence="1 2">
    <name type="scientific">Thalassiosira oceanica</name>
    <name type="common">Marine diatom</name>
    <dbReference type="NCBI Taxonomy" id="159749"/>
    <lineage>
        <taxon>Eukaryota</taxon>
        <taxon>Sar</taxon>
        <taxon>Stramenopiles</taxon>
        <taxon>Ochrophyta</taxon>
        <taxon>Bacillariophyta</taxon>
        <taxon>Coscinodiscophyceae</taxon>
        <taxon>Thalassiosirophycidae</taxon>
        <taxon>Thalassiosirales</taxon>
        <taxon>Thalassiosiraceae</taxon>
        <taxon>Thalassiosira</taxon>
    </lineage>
</organism>
<protein>
    <submittedName>
        <fullName evidence="1">Uncharacterized protein</fullName>
    </submittedName>
</protein>
<gene>
    <name evidence="1" type="ORF">THAOC_29267</name>
</gene>
<accession>K0RRL1</accession>
<comment type="caution">
    <text evidence="1">The sequence shown here is derived from an EMBL/GenBank/DDBJ whole genome shotgun (WGS) entry which is preliminary data.</text>
</comment>
<name>K0RRL1_THAOC</name>